<dbReference type="Gene3D" id="3.30.160.70">
    <property type="entry name" value="Methylated DNA-protein cysteine methyltransferase domain"/>
    <property type="match status" value="1"/>
</dbReference>
<evidence type="ECO:0000256" key="3">
    <source>
        <dbReference type="ARBA" id="ARBA00022490"/>
    </source>
</evidence>
<dbReference type="SUPFAM" id="SSF46767">
    <property type="entry name" value="Methylated DNA-protein cysteine methyltransferase, C-terminal domain"/>
    <property type="match status" value="1"/>
</dbReference>
<dbReference type="STRING" id="1206085.SAMN05443575_4141"/>
<keyword evidence="3 9" id="KW-0963">Cytoplasm</keyword>
<dbReference type="InterPro" id="IPR008332">
    <property type="entry name" value="MethylG_MeTrfase_N"/>
</dbReference>
<proteinExistence type="inferred from homology"/>
<feature type="active site" description="Nucleophile; methyl group acceptor" evidence="9">
    <location>
        <position position="130"/>
    </location>
</feature>
<comment type="subcellular location">
    <subcellularLocation>
        <location evidence="9">Cytoplasm</location>
    </subcellularLocation>
</comment>
<keyword evidence="7 9" id="KW-0234">DNA repair</keyword>
<protein>
    <recommendedName>
        <fullName evidence="9">Methylated-DNA--protein-cysteine methyltransferase</fullName>
        <ecNumber evidence="9">2.1.1.63</ecNumber>
    </recommendedName>
    <alternativeName>
        <fullName evidence="9">6-O-methylguanine-DNA methyltransferase</fullName>
        <shortName evidence="9">MGMT</shortName>
    </alternativeName>
    <alternativeName>
        <fullName evidence="9">O-6-methylguanine-DNA-alkyltransferase</fullName>
    </alternativeName>
</protein>
<evidence type="ECO:0000256" key="6">
    <source>
        <dbReference type="ARBA" id="ARBA00022763"/>
    </source>
</evidence>
<keyword evidence="6 9" id="KW-0227">DNA damage</keyword>
<evidence type="ECO:0000259" key="10">
    <source>
        <dbReference type="Pfam" id="PF01035"/>
    </source>
</evidence>
<reference evidence="12 13" key="1">
    <citation type="submission" date="2016-11" db="EMBL/GenBank/DDBJ databases">
        <authorList>
            <person name="Jaros S."/>
            <person name="Januszkiewicz K."/>
            <person name="Wedrychowicz H."/>
        </authorList>
    </citation>
    <scope>NUCLEOTIDE SEQUENCE [LARGE SCALE GENOMIC DNA]</scope>
    <source>
        <strain evidence="12 13">DSM 45627</strain>
    </source>
</reference>
<gene>
    <name evidence="12" type="ORF">SAMN05443575_4141</name>
</gene>
<evidence type="ECO:0000256" key="1">
    <source>
        <dbReference type="ARBA" id="ARBA00001286"/>
    </source>
</evidence>
<dbReference type="InterPro" id="IPR036631">
    <property type="entry name" value="MGMT_N_sf"/>
</dbReference>
<keyword evidence="4 9" id="KW-0489">Methyltransferase</keyword>
<dbReference type="PANTHER" id="PTHR10815">
    <property type="entry name" value="METHYLATED-DNA--PROTEIN-CYSTEINE METHYLTRANSFERASE"/>
    <property type="match status" value="1"/>
</dbReference>
<dbReference type="AlphaFoldDB" id="A0A1M5U596"/>
<dbReference type="RefSeq" id="WP_084181578.1">
    <property type="nucleotide sequence ID" value="NZ_FQVU01000007.1"/>
</dbReference>
<dbReference type="PROSITE" id="PS00374">
    <property type="entry name" value="MGMT"/>
    <property type="match status" value="1"/>
</dbReference>
<keyword evidence="5 9" id="KW-0808">Transferase</keyword>
<comment type="miscellaneous">
    <text evidence="9">This enzyme catalyzes only one turnover and therefore is not strictly catalytic. According to one definition, an enzyme is a biocatalyst that acts repeatedly and over many reaction cycles.</text>
</comment>
<dbReference type="GO" id="GO:0032259">
    <property type="term" value="P:methylation"/>
    <property type="evidence" value="ECO:0007669"/>
    <property type="project" value="UniProtKB-KW"/>
</dbReference>
<evidence type="ECO:0000256" key="5">
    <source>
        <dbReference type="ARBA" id="ARBA00022679"/>
    </source>
</evidence>
<evidence type="ECO:0000313" key="13">
    <source>
        <dbReference type="Proteomes" id="UP000186132"/>
    </source>
</evidence>
<dbReference type="Pfam" id="PF01035">
    <property type="entry name" value="DNA_binding_1"/>
    <property type="match status" value="1"/>
</dbReference>
<comment type="catalytic activity">
    <reaction evidence="8 9">
        <text>a 6-O-methyl-2'-deoxyguanosine in DNA + L-cysteinyl-[protein] = S-methyl-L-cysteinyl-[protein] + a 2'-deoxyguanosine in DNA</text>
        <dbReference type="Rhea" id="RHEA:24000"/>
        <dbReference type="Rhea" id="RHEA-COMP:10131"/>
        <dbReference type="Rhea" id="RHEA-COMP:10132"/>
        <dbReference type="Rhea" id="RHEA-COMP:11367"/>
        <dbReference type="Rhea" id="RHEA-COMP:11368"/>
        <dbReference type="ChEBI" id="CHEBI:29950"/>
        <dbReference type="ChEBI" id="CHEBI:82612"/>
        <dbReference type="ChEBI" id="CHEBI:85445"/>
        <dbReference type="ChEBI" id="CHEBI:85448"/>
        <dbReference type="EC" id="2.1.1.63"/>
    </reaction>
</comment>
<evidence type="ECO:0000313" key="12">
    <source>
        <dbReference type="EMBL" id="SHH58255.1"/>
    </source>
</evidence>
<feature type="domain" description="Methylated-DNA-[protein]-cysteine S-methyltransferase DNA binding" evidence="10">
    <location>
        <begin position="80"/>
        <end position="158"/>
    </location>
</feature>
<comment type="similarity">
    <text evidence="2 9">Belongs to the MGMT family.</text>
</comment>
<feature type="domain" description="Methylguanine DNA methyltransferase ribonuclease-like" evidence="11">
    <location>
        <begin position="5"/>
        <end position="74"/>
    </location>
</feature>
<dbReference type="HAMAP" id="MF_00772">
    <property type="entry name" value="OGT"/>
    <property type="match status" value="1"/>
</dbReference>
<evidence type="ECO:0000256" key="7">
    <source>
        <dbReference type="ARBA" id="ARBA00023204"/>
    </source>
</evidence>
<dbReference type="GO" id="GO:0005737">
    <property type="term" value="C:cytoplasm"/>
    <property type="evidence" value="ECO:0007669"/>
    <property type="project" value="UniProtKB-SubCell"/>
</dbReference>
<dbReference type="NCBIfam" id="TIGR00589">
    <property type="entry name" value="ogt"/>
    <property type="match status" value="1"/>
</dbReference>
<evidence type="ECO:0000256" key="2">
    <source>
        <dbReference type="ARBA" id="ARBA00008711"/>
    </source>
</evidence>
<dbReference type="Proteomes" id="UP000186132">
    <property type="component" value="Unassembled WGS sequence"/>
</dbReference>
<evidence type="ECO:0000256" key="9">
    <source>
        <dbReference type="HAMAP-Rule" id="MF_00772"/>
    </source>
</evidence>
<dbReference type="InterPro" id="IPR014048">
    <property type="entry name" value="MethylDNA_cys_MeTrfase_DNA-bd"/>
</dbReference>
<evidence type="ECO:0000259" key="11">
    <source>
        <dbReference type="Pfam" id="PF02870"/>
    </source>
</evidence>
<evidence type="ECO:0000256" key="8">
    <source>
        <dbReference type="ARBA" id="ARBA00049348"/>
    </source>
</evidence>
<comment type="function">
    <text evidence="9">Involved in the cellular defense against the biological effects of O6-methylguanine (O6-MeG) and O4-methylthymine (O4-MeT) in DNA. Repairs the methylated nucleobase in DNA by stoichiometrically transferring the methyl group to a cysteine residue in the enzyme. This is a suicide reaction: the enzyme is irreversibly inactivated.</text>
</comment>
<organism evidence="12 13">
    <name type="scientific">Jatrophihabitans endophyticus</name>
    <dbReference type="NCBI Taxonomy" id="1206085"/>
    <lineage>
        <taxon>Bacteria</taxon>
        <taxon>Bacillati</taxon>
        <taxon>Actinomycetota</taxon>
        <taxon>Actinomycetes</taxon>
        <taxon>Jatrophihabitantales</taxon>
        <taxon>Jatrophihabitantaceae</taxon>
        <taxon>Jatrophihabitans</taxon>
    </lineage>
</organism>
<evidence type="ECO:0000256" key="4">
    <source>
        <dbReference type="ARBA" id="ARBA00022603"/>
    </source>
</evidence>
<dbReference type="InterPro" id="IPR036388">
    <property type="entry name" value="WH-like_DNA-bd_sf"/>
</dbReference>
<dbReference type="PANTHER" id="PTHR10815:SF5">
    <property type="entry name" value="METHYLATED-DNA--PROTEIN-CYSTEINE METHYLTRANSFERASE"/>
    <property type="match status" value="1"/>
</dbReference>
<name>A0A1M5U596_9ACTN</name>
<dbReference type="SUPFAM" id="SSF53155">
    <property type="entry name" value="Methylated DNA-protein cysteine methyltransferase domain"/>
    <property type="match status" value="1"/>
</dbReference>
<dbReference type="GO" id="GO:0006307">
    <property type="term" value="P:DNA alkylation repair"/>
    <property type="evidence" value="ECO:0007669"/>
    <property type="project" value="UniProtKB-UniRule"/>
</dbReference>
<dbReference type="CDD" id="cd06445">
    <property type="entry name" value="ATase"/>
    <property type="match status" value="1"/>
</dbReference>
<dbReference type="Gene3D" id="1.10.10.10">
    <property type="entry name" value="Winged helix-like DNA-binding domain superfamily/Winged helix DNA-binding domain"/>
    <property type="match status" value="1"/>
</dbReference>
<dbReference type="InterPro" id="IPR001497">
    <property type="entry name" value="MethylDNA_cys_MeTrfase_AS"/>
</dbReference>
<keyword evidence="13" id="KW-1185">Reference proteome</keyword>
<dbReference type="EC" id="2.1.1.63" evidence="9"/>
<dbReference type="InterPro" id="IPR036217">
    <property type="entry name" value="MethylDNA_cys_MeTrfase_DNAb"/>
</dbReference>
<dbReference type="Pfam" id="PF02870">
    <property type="entry name" value="Methyltransf_1N"/>
    <property type="match status" value="1"/>
</dbReference>
<accession>A0A1M5U596</accession>
<dbReference type="GO" id="GO:0003908">
    <property type="term" value="F:methylated-DNA-[protein]-cysteine S-methyltransferase activity"/>
    <property type="evidence" value="ECO:0007669"/>
    <property type="project" value="UniProtKB-UniRule"/>
</dbReference>
<sequence length="167" mass="17537">MTHSLRHTSIASPLGDLLAVRDDVGLTHLYLPSGRHPRVAPAGSVADAGAFDDVRDQLAQYFAGERTEFDLPLHATGTRFQHTVWDALVAIPHGETRSYGQLAAEIGSPGASRAVGLANGQNPVSIVVPCHRVIGANGSLTGYGGGLPAKKWLLAHEAQRSGLFADA</sequence>
<dbReference type="FunFam" id="1.10.10.10:FF:000214">
    <property type="entry name" value="Methylated-DNA--protein-cysteine methyltransferase"/>
    <property type="match status" value="1"/>
</dbReference>
<dbReference type="EMBL" id="FQVU01000007">
    <property type="protein sequence ID" value="SHH58255.1"/>
    <property type="molecule type" value="Genomic_DNA"/>
</dbReference>
<dbReference type="InterPro" id="IPR023546">
    <property type="entry name" value="MGMT"/>
</dbReference>
<comment type="catalytic activity">
    <reaction evidence="1 9">
        <text>a 4-O-methyl-thymidine in DNA + L-cysteinyl-[protein] = a thymidine in DNA + S-methyl-L-cysteinyl-[protein]</text>
        <dbReference type="Rhea" id="RHEA:53428"/>
        <dbReference type="Rhea" id="RHEA-COMP:10131"/>
        <dbReference type="Rhea" id="RHEA-COMP:10132"/>
        <dbReference type="Rhea" id="RHEA-COMP:13555"/>
        <dbReference type="Rhea" id="RHEA-COMP:13556"/>
        <dbReference type="ChEBI" id="CHEBI:29950"/>
        <dbReference type="ChEBI" id="CHEBI:82612"/>
        <dbReference type="ChEBI" id="CHEBI:137386"/>
        <dbReference type="ChEBI" id="CHEBI:137387"/>
        <dbReference type="EC" id="2.1.1.63"/>
    </reaction>
</comment>